<dbReference type="InterPro" id="IPR050446">
    <property type="entry name" value="FAD-oxidoreductase/Apoptosis"/>
</dbReference>
<comment type="cofactor">
    <cofactor evidence="1">
        <name>FAD</name>
        <dbReference type="ChEBI" id="CHEBI:57692"/>
    </cofactor>
</comment>
<dbReference type="Proteomes" id="UP001501480">
    <property type="component" value="Unassembled WGS sequence"/>
</dbReference>
<evidence type="ECO:0000256" key="1">
    <source>
        <dbReference type="ARBA" id="ARBA00001974"/>
    </source>
</evidence>
<dbReference type="InterPro" id="IPR028202">
    <property type="entry name" value="Reductase_C"/>
</dbReference>
<evidence type="ECO:0000313" key="7">
    <source>
        <dbReference type="EMBL" id="GAA2084435.1"/>
    </source>
</evidence>
<name>A0ABN2W6S4_9ACTN</name>
<dbReference type="InterPro" id="IPR036188">
    <property type="entry name" value="FAD/NAD-bd_sf"/>
</dbReference>
<feature type="domain" description="FAD/NAD(P)-binding" evidence="5">
    <location>
        <begin position="1"/>
        <end position="295"/>
    </location>
</feature>
<evidence type="ECO:0000259" key="5">
    <source>
        <dbReference type="Pfam" id="PF07992"/>
    </source>
</evidence>
<dbReference type="InterPro" id="IPR023753">
    <property type="entry name" value="FAD/NAD-binding_dom"/>
</dbReference>
<dbReference type="Pfam" id="PF07992">
    <property type="entry name" value="Pyr_redox_2"/>
    <property type="match status" value="1"/>
</dbReference>
<evidence type="ECO:0000313" key="8">
    <source>
        <dbReference type="Proteomes" id="UP001501480"/>
    </source>
</evidence>
<evidence type="ECO:0000256" key="2">
    <source>
        <dbReference type="ARBA" id="ARBA00022630"/>
    </source>
</evidence>
<reference evidence="7 8" key="1">
    <citation type="journal article" date="2019" name="Int. J. Syst. Evol. Microbiol.">
        <title>The Global Catalogue of Microorganisms (GCM) 10K type strain sequencing project: providing services to taxonomists for standard genome sequencing and annotation.</title>
        <authorList>
            <consortium name="The Broad Institute Genomics Platform"/>
            <consortium name="The Broad Institute Genome Sequencing Center for Infectious Disease"/>
            <person name="Wu L."/>
            <person name="Ma J."/>
        </authorList>
    </citation>
    <scope>NUCLEOTIDE SEQUENCE [LARGE SCALE GENOMIC DNA]</scope>
    <source>
        <strain evidence="7 8">JCM 15749</strain>
    </source>
</reference>
<accession>A0ABN2W6S4</accession>
<protein>
    <submittedName>
        <fullName evidence="7">FAD-dependent oxidoreductase</fullName>
    </submittedName>
</protein>
<organism evidence="7 8">
    <name type="scientific">Aeromicrobium halocynthiae</name>
    <dbReference type="NCBI Taxonomy" id="560557"/>
    <lineage>
        <taxon>Bacteria</taxon>
        <taxon>Bacillati</taxon>
        <taxon>Actinomycetota</taxon>
        <taxon>Actinomycetes</taxon>
        <taxon>Propionibacteriales</taxon>
        <taxon>Nocardioidaceae</taxon>
        <taxon>Aeromicrobium</taxon>
    </lineage>
</organism>
<evidence type="ECO:0000259" key="6">
    <source>
        <dbReference type="Pfam" id="PF14759"/>
    </source>
</evidence>
<dbReference type="RefSeq" id="WP_344329758.1">
    <property type="nucleotide sequence ID" value="NZ_BAAAPY010000013.1"/>
</dbReference>
<dbReference type="SUPFAM" id="SSF51905">
    <property type="entry name" value="FAD/NAD(P)-binding domain"/>
    <property type="match status" value="2"/>
</dbReference>
<gene>
    <name evidence="7" type="ORF">GCM10009821_27240</name>
</gene>
<dbReference type="PANTHER" id="PTHR43557:SF2">
    <property type="entry name" value="RIESKE DOMAIN-CONTAINING PROTEIN-RELATED"/>
    <property type="match status" value="1"/>
</dbReference>
<dbReference type="Pfam" id="PF14759">
    <property type="entry name" value="Reductase_C"/>
    <property type="match status" value="1"/>
</dbReference>
<dbReference type="PRINTS" id="PR00411">
    <property type="entry name" value="PNDRDTASEI"/>
</dbReference>
<keyword evidence="2" id="KW-0285">Flavoprotein</keyword>
<dbReference type="EMBL" id="BAAAPY010000013">
    <property type="protein sequence ID" value="GAA2084435.1"/>
    <property type="molecule type" value="Genomic_DNA"/>
</dbReference>
<dbReference type="SUPFAM" id="SSF55424">
    <property type="entry name" value="FAD/NAD-linked reductases, dimerisation (C-terminal) domain"/>
    <property type="match status" value="1"/>
</dbReference>
<keyword evidence="3" id="KW-0274">FAD</keyword>
<keyword evidence="4" id="KW-0560">Oxidoreductase</keyword>
<dbReference type="Gene3D" id="3.50.50.60">
    <property type="entry name" value="FAD/NAD(P)-binding domain"/>
    <property type="match status" value="2"/>
</dbReference>
<dbReference type="Gene3D" id="3.30.390.30">
    <property type="match status" value="1"/>
</dbReference>
<feature type="domain" description="Reductase C-terminal" evidence="6">
    <location>
        <begin position="314"/>
        <end position="395"/>
    </location>
</feature>
<comment type="caution">
    <text evidence="7">The sequence shown here is derived from an EMBL/GenBank/DDBJ whole genome shotgun (WGS) entry which is preliminary data.</text>
</comment>
<evidence type="ECO:0000256" key="4">
    <source>
        <dbReference type="ARBA" id="ARBA00023002"/>
    </source>
</evidence>
<dbReference type="InterPro" id="IPR016156">
    <property type="entry name" value="FAD/NAD-linked_Rdtase_dimer_sf"/>
</dbReference>
<keyword evidence="8" id="KW-1185">Reference proteome</keyword>
<dbReference type="PANTHER" id="PTHR43557">
    <property type="entry name" value="APOPTOSIS-INDUCING FACTOR 1"/>
    <property type="match status" value="1"/>
</dbReference>
<dbReference type="PRINTS" id="PR00368">
    <property type="entry name" value="FADPNR"/>
</dbReference>
<evidence type="ECO:0000256" key="3">
    <source>
        <dbReference type="ARBA" id="ARBA00022827"/>
    </source>
</evidence>
<proteinExistence type="predicted"/>
<sequence>MDIVIIGAGLAAAKTAATLREKGHDGSITVVGEEPHAPYERPPLSKDLLQGESSLEDALVQDAAWYEENDVRLVTGARAERIDTAEHRVHLEGGEALTYDKLVLATGATPRSLDLPGADHALRLRRVEDAEAMRSAFEDAESVVIVGAGWIGLEAAAAARAAGLRTTVLEHSDVPLEKALGRDMGEHFARLHRGHDVDLRTGVSVGAVTGDGPFAVTIGGDVLETDLVVVAVGAAPATELAEAAGILVDDGVMTDEHLVTSDPDVLAIGDVARSFNPTLGTALRVEHWDNASRQGELAAKVLLGEDAAYDWLPFFFTDQYDLGMEYVGHGSGDDETVVRGDQASGEFIAFWLDGDRVTAGMNVNVWDVNDDIRALVGRTVERERLVDPDVPLAEVAGGSKG</sequence>